<protein>
    <submittedName>
        <fullName evidence="2">Uncharacterized protein</fullName>
    </submittedName>
</protein>
<reference evidence="3" key="1">
    <citation type="journal article" date="2019" name="Int. J. Syst. Evol. Microbiol.">
        <title>The Global Catalogue of Microorganisms (GCM) 10K type strain sequencing project: providing services to taxonomists for standard genome sequencing and annotation.</title>
        <authorList>
            <consortium name="The Broad Institute Genomics Platform"/>
            <consortium name="The Broad Institute Genome Sequencing Center for Infectious Disease"/>
            <person name="Wu L."/>
            <person name="Ma J."/>
        </authorList>
    </citation>
    <scope>NUCLEOTIDE SEQUENCE [LARGE SCALE GENOMIC DNA]</scope>
    <source>
        <strain evidence="3">IBRC-M 10906</strain>
    </source>
</reference>
<organism evidence="2 3">
    <name type="scientific">Prauserella oleivorans</name>
    <dbReference type="NCBI Taxonomy" id="1478153"/>
    <lineage>
        <taxon>Bacteria</taxon>
        <taxon>Bacillati</taxon>
        <taxon>Actinomycetota</taxon>
        <taxon>Actinomycetes</taxon>
        <taxon>Pseudonocardiales</taxon>
        <taxon>Pseudonocardiaceae</taxon>
        <taxon>Prauserella</taxon>
    </lineage>
</organism>
<proteinExistence type="predicted"/>
<keyword evidence="3" id="KW-1185">Reference proteome</keyword>
<sequence>MTARAEVDIDQIIAEVAADYGLDWAGPPQYVVDVGVHVLRDAMPLLKRDAFPTGSLWVRTFTQAFIERHAPSTTGPPPGRRRLPDHPGIPADGPAVPPARPGRRSHSGQSLSQSGH</sequence>
<comment type="caution">
    <text evidence="2">The sequence shown here is derived from an EMBL/GenBank/DDBJ whole genome shotgun (WGS) entry which is preliminary data.</text>
</comment>
<dbReference type="Proteomes" id="UP001597478">
    <property type="component" value="Unassembled WGS sequence"/>
</dbReference>
<gene>
    <name evidence="2" type="ORF">ACFS2C_23255</name>
</gene>
<feature type="region of interest" description="Disordered" evidence="1">
    <location>
        <begin position="67"/>
        <end position="116"/>
    </location>
</feature>
<dbReference type="RefSeq" id="WP_377478292.1">
    <property type="nucleotide sequence ID" value="NZ_JBHUNT010000001.1"/>
</dbReference>
<name>A0ABW5WGI6_9PSEU</name>
<evidence type="ECO:0000313" key="2">
    <source>
        <dbReference type="EMBL" id="MFD2802311.1"/>
    </source>
</evidence>
<evidence type="ECO:0000256" key="1">
    <source>
        <dbReference type="SAM" id="MobiDB-lite"/>
    </source>
</evidence>
<evidence type="ECO:0000313" key="3">
    <source>
        <dbReference type="Proteomes" id="UP001597478"/>
    </source>
</evidence>
<dbReference type="EMBL" id="JBHUOF010000046">
    <property type="protein sequence ID" value="MFD2802311.1"/>
    <property type="molecule type" value="Genomic_DNA"/>
</dbReference>
<feature type="compositionally biased region" description="Low complexity" evidence="1">
    <location>
        <begin position="107"/>
        <end position="116"/>
    </location>
</feature>
<accession>A0ABW5WGI6</accession>